<organism evidence="4 5">
    <name type="scientific">Chromohalobacter japonicus</name>
    <dbReference type="NCBI Taxonomy" id="223900"/>
    <lineage>
        <taxon>Bacteria</taxon>
        <taxon>Pseudomonadati</taxon>
        <taxon>Pseudomonadota</taxon>
        <taxon>Gammaproteobacteria</taxon>
        <taxon>Oceanospirillales</taxon>
        <taxon>Halomonadaceae</taxon>
        <taxon>Chromohalobacter</taxon>
    </lineage>
</organism>
<dbReference type="EMBL" id="MSDQ01000006">
    <property type="protein sequence ID" value="OLO12578.1"/>
    <property type="molecule type" value="Genomic_DNA"/>
</dbReference>
<dbReference type="Pfam" id="PF12710">
    <property type="entry name" value="HAD"/>
    <property type="match status" value="1"/>
</dbReference>
<dbReference type="InterPro" id="IPR050582">
    <property type="entry name" value="HAD-like_SerB"/>
</dbReference>
<reference evidence="4 5" key="1">
    <citation type="submission" date="2016-12" db="EMBL/GenBank/DDBJ databases">
        <title>Draft genome sequences of strains Salinicola socius SMB35, Salinicola sp. MH3R3-1 and Chromohalobacter sp. SMB17 from the Verkhnekamsk potash mining region of Russia.</title>
        <authorList>
            <person name="Mavrodi D.V."/>
            <person name="Olsson B.E."/>
            <person name="Korsakova E.S."/>
            <person name="Pyankova A."/>
            <person name="Mavrodi O.V."/>
            <person name="Plotnikova E.G."/>
        </authorList>
    </citation>
    <scope>NUCLEOTIDE SEQUENCE [LARGE SCALE GENOMIC DNA]</scope>
    <source>
        <strain evidence="4 5">SMB17</strain>
    </source>
</reference>
<dbReference type="Gene3D" id="3.40.50.1000">
    <property type="entry name" value="HAD superfamily/HAD-like"/>
    <property type="match status" value="1"/>
</dbReference>
<dbReference type="NCBIfam" id="TIGR01488">
    <property type="entry name" value="HAD-SF-IB"/>
    <property type="match status" value="1"/>
</dbReference>
<dbReference type="GO" id="GO:0016787">
    <property type="term" value="F:hydrolase activity"/>
    <property type="evidence" value="ECO:0007669"/>
    <property type="project" value="UniProtKB-KW"/>
</dbReference>
<sequence length="243" mass="27397">MPSDRRHLAIFDLDDTLLDGDCTGLWIAWLVRRRWVEDGEAFMDQVAHHEQQYHAGTLDMQAHLRFVLAPLVGRRRETVRDEVVAFVETWIRPRLMPGALERLAWHRDQGHATLIISASMYHLVEPIAREVGADDALATPPAFDAEGRFTGEPTGIVTYQSGKLTALEAWLAEREAAHARPDILWGYSDSHNDLPLLEHVDHAHATQPDARLARIAELRGWPRFDWRSASAMSTKGASAASSW</sequence>
<evidence type="ECO:0000313" key="5">
    <source>
        <dbReference type="Proteomes" id="UP000186806"/>
    </source>
</evidence>
<comment type="caution">
    <text evidence="4">The sequence shown here is derived from an EMBL/GenBank/DDBJ whole genome shotgun (WGS) entry which is preliminary data.</text>
</comment>
<keyword evidence="1" id="KW-0479">Metal-binding</keyword>
<proteinExistence type="predicted"/>
<dbReference type="InterPro" id="IPR023214">
    <property type="entry name" value="HAD_sf"/>
</dbReference>
<protein>
    <recommendedName>
        <fullName evidence="6">Haloacid dehalogenase</fullName>
    </recommendedName>
</protein>
<dbReference type="STRING" id="223900.GCA_000821045_01917"/>
<dbReference type="InterPro" id="IPR006385">
    <property type="entry name" value="HAD_hydro_SerB1"/>
</dbReference>
<evidence type="ECO:0000256" key="1">
    <source>
        <dbReference type="ARBA" id="ARBA00022723"/>
    </source>
</evidence>
<keyword evidence="2" id="KW-0378">Hydrolase</keyword>
<keyword evidence="5" id="KW-1185">Reference proteome</keyword>
<evidence type="ECO:0000256" key="2">
    <source>
        <dbReference type="ARBA" id="ARBA00022801"/>
    </source>
</evidence>
<dbReference type="Gene3D" id="1.20.1440.100">
    <property type="entry name" value="SG protein - dephosphorylation function"/>
    <property type="match status" value="1"/>
</dbReference>
<evidence type="ECO:0000313" key="4">
    <source>
        <dbReference type="EMBL" id="OLO12578.1"/>
    </source>
</evidence>
<dbReference type="RefSeq" id="WP_075368219.1">
    <property type="nucleotide sequence ID" value="NZ_MSDQ01000006.1"/>
</dbReference>
<dbReference type="PANTHER" id="PTHR43344:SF13">
    <property type="entry name" value="PHOSPHATASE RV3661-RELATED"/>
    <property type="match status" value="1"/>
</dbReference>
<dbReference type="InterPro" id="IPR036412">
    <property type="entry name" value="HAD-like_sf"/>
</dbReference>
<keyword evidence="3" id="KW-0460">Magnesium</keyword>
<evidence type="ECO:0008006" key="6">
    <source>
        <dbReference type="Google" id="ProtNLM"/>
    </source>
</evidence>
<dbReference type="Proteomes" id="UP000186806">
    <property type="component" value="Unassembled WGS sequence"/>
</dbReference>
<dbReference type="NCBIfam" id="TIGR01490">
    <property type="entry name" value="HAD-SF-IB-hyp1"/>
    <property type="match status" value="1"/>
</dbReference>
<dbReference type="GO" id="GO:0046872">
    <property type="term" value="F:metal ion binding"/>
    <property type="evidence" value="ECO:0007669"/>
    <property type="project" value="UniProtKB-KW"/>
</dbReference>
<accession>A0A1Q8TG23</accession>
<dbReference type="AlphaFoldDB" id="A0A1Q8TG23"/>
<gene>
    <name evidence="4" type="ORF">BTW10_03695</name>
</gene>
<evidence type="ECO:0000256" key="3">
    <source>
        <dbReference type="ARBA" id="ARBA00022842"/>
    </source>
</evidence>
<name>A0A1Q8TG23_9GAMM</name>
<dbReference type="SUPFAM" id="SSF56784">
    <property type="entry name" value="HAD-like"/>
    <property type="match status" value="1"/>
</dbReference>
<dbReference type="PANTHER" id="PTHR43344">
    <property type="entry name" value="PHOSPHOSERINE PHOSPHATASE"/>
    <property type="match status" value="1"/>
</dbReference>